<protein>
    <submittedName>
        <fullName evidence="3">Dinucleotide-binding enzyme</fullName>
    </submittedName>
</protein>
<dbReference type="KEGG" id="cvt:B843_08640"/>
<dbReference type="eggNOG" id="COG2085">
    <property type="taxonomic scope" value="Bacteria"/>
</dbReference>
<evidence type="ECO:0000313" key="3">
    <source>
        <dbReference type="EMBL" id="AHI23113.1"/>
    </source>
</evidence>
<evidence type="ECO:0000259" key="2">
    <source>
        <dbReference type="Pfam" id="PF03807"/>
    </source>
</evidence>
<feature type="domain" description="Pyrroline-5-carboxylate reductase catalytic N-terminal" evidence="2">
    <location>
        <begin position="4"/>
        <end position="89"/>
    </location>
</feature>
<keyword evidence="1" id="KW-0560">Oxidoreductase</keyword>
<keyword evidence="4" id="KW-1185">Reference proteome</keyword>
<dbReference type="InterPro" id="IPR036291">
    <property type="entry name" value="NAD(P)-bd_dom_sf"/>
</dbReference>
<organism evidence="3 4">
    <name type="scientific">Corynebacterium vitaeruminis DSM 20294</name>
    <dbReference type="NCBI Taxonomy" id="1224164"/>
    <lineage>
        <taxon>Bacteria</taxon>
        <taxon>Bacillati</taxon>
        <taxon>Actinomycetota</taxon>
        <taxon>Actinomycetes</taxon>
        <taxon>Mycobacteriales</taxon>
        <taxon>Corynebacteriaceae</taxon>
        <taxon>Corynebacterium</taxon>
    </lineage>
</organism>
<evidence type="ECO:0000256" key="1">
    <source>
        <dbReference type="ARBA" id="ARBA00023002"/>
    </source>
</evidence>
<reference evidence="3 4" key="1">
    <citation type="submission" date="2013-02" db="EMBL/GenBank/DDBJ databases">
        <title>The complete genome sequence of Corynebacterium vitaeruminis DSM 20294.</title>
        <authorList>
            <person name="Ruckert C."/>
            <person name="Albersmeier A."/>
            <person name="Kalinowski J."/>
        </authorList>
    </citation>
    <scope>NUCLEOTIDE SEQUENCE [LARGE SCALE GENOMIC DNA]</scope>
    <source>
        <strain evidence="4">ATCC 10234</strain>
    </source>
</reference>
<dbReference type="Pfam" id="PF03807">
    <property type="entry name" value="F420_oxidored"/>
    <property type="match status" value="1"/>
</dbReference>
<dbReference type="PATRIC" id="fig|1224164.3.peg.1743"/>
<dbReference type="RefSeq" id="WP_025253130.1">
    <property type="nucleotide sequence ID" value="NZ_CP004353.1"/>
</dbReference>
<sequence length="204" mass="20302">MSNVTVIGFGSIGSAVAGIAVKAGSATQVLVRDPEKVEELAGATIEKIGAPITGEVVVLALPYPAIAGVIEAYGPAAFAGKIVVDPSNPVDFETLDSVVAPGSSTAAEIAAQLPGAKVVKAFNTNFAATLASGTAAGQTTVVSAASDSAEAKDALRGIVEGAGLKFSDAGELKRAARLEAIGIHGIYLAVTEQISWTGGLLITK</sequence>
<dbReference type="GO" id="GO:0016491">
    <property type="term" value="F:oxidoreductase activity"/>
    <property type="evidence" value="ECO:0007669"/>
    <property type="project" value="UniProtKB-KW"/>
</dbReference>
<dbReference type="Proteomes" id="UP000019222">
    <property type="component" value="Chromosome"/>
</dbReference>
<dbReference type="SUPFAM" id="SSF51735">
    <property type="entry name" value="NAD(P)-binding Rossmann-fold domains"/>
    <property type="match status" value="1"/>
</dbReference>
<dbReference type="STRING" id="1224164.B843_08640"/>
<proteinExistence type="predicted"/>
<dbReference type="HOGENOM" id="CLU_076368_2_2_11"/>
<name>W5Y9B3_9CORY</name>
<dbReference type="InterPro" id="IPR051267">
    <property type="entry name" value="STEAP_metalloreductase"/>
</dbReference>
<dbReference type="PANTHER" id="PTHR14239">
    <property type="entry name" value="DUDULIN-RELATED"/>
    <property type="match status" value="1"/>
</dbReference>
<dbReference type="EMBL" id="CP004353">
    <property type="protein sequence ID" value="AHI23113.1"/>
    <property type="molecule type" value="Genomic_DNA"/>
</dbReference>
<evidence type="ECO:0000313" key="4">
    <source>
        <dbReference type="Proteomes" id="UP000019222"/>
    </source>
</evidence>
<dbReference type="Gene3D" id="3.40.50.720">
    <property type="entry name" value="NAD(P)-binding Rossmann-like Domain"/>
    <property type="match status" value="1"/>
</dbReference>
<dbReference type="PANTHER" id="PTHR14239:SF10">
    <property type="entry name" value="REDUCTASE"/>
    <property type="match status" value="1"/>
</dbReference>
<accession>W5Y9B3</accession>
<dbReference type="InterPro" id="IPR028939">
    <property type="entry name" value="P5C_Rdtase_cat_N"/>
</dbReference>
<gene>
    <name evidence="3" type="ORF">B843_08640</name>
</gene>
<dbReference type="AlphaFoldDB" id="W5Y9B3"/>